<dbReference type="Proteomes" id="UP000615446">
    <property type="component" value="Unassembled WGS sequence"/>
</dbReference>
<evidence type="ECO:0000313" key="3">
    <source>
        <dbReference type="EMBL" id="GET00503.1"/>
    </source>
</evidence>
<dbReference type="EMBL" id="BEXD01000412">
    <property type="protein sequence ID" value="GBB87237.1"/>
    <property type="molecule type" value="Genomic_DNA"/>
</dbReference>
<feature type="region of interest" description="Disordered" evidence="1">
    <location>
        <begin position="1"/>
        <end position="20"/>
    </location>
</feature>
<evidence type="ECO:0000313" key="2">
    <source>
        <dbReference type="EMBL" id="GBB87237.1"/>
    </source>
</evidence>
<comment type="caution">
    <text evidence="2">The sequence shown here is derived from an EMBL/GenBank/DDBJ whole genome shotgun (WGS) entry which is preliminary data.</text>
</comment>
<protein>
    <submittedName>
        <fullName evidence="2">Uncharacterized protein</fullName>
    </submittedName>
</protein>
<gene>
    <name evidence="3" type="ORF">RCL2_002695800</name>
    <name evidence="2" type="ORF">RclHR1_13690003</name>
</gene>
<organism evidence="2 4">
    <name type="scientific">Rhizophagus clarus</name>
    <dbReference type="NCBI Taxonomy" id="94130"/>
    <lineage>
        <taxon>Eukaryota</taxon>
        <taxon>Fungi</taxon>
        <taxon>Fungi incertae sedis</taxon>
        <taxon>Mucoromycota</taxon>
        <taxon>Glomeromycotina</taxon>
        <taxon>Glomeromycetes</taxon>
        <taxon>Glomerales</taxon>
        <taxon>Glomeraceae</taxon>
        <taxon>Rhizophagus</taxon>
    </lineage>
</organism>
<sequence length="142" mass="15943">MATSSHIPIDNTPNEPYKDTIMKYPEERVVTDVTPDHQDDDRTFIISQEGSALLASPDVFSHRIHGPLTPPPDRHLNRRYSHDSAATITPADVNCASASQPLAHVNFTPESSRSPRTLLPDRMINYNFTHRSSSDDVDFFDV</sequence>
<dbReference type="Proteomes" id="UP000247702">
    <property type="component" value="Unassembled WGS sequence"/>
</dbReference>
<accession>A0A2Z6QAM7</accession>
<reference evidence="2 4" key="1">
    <citation type="submission" date="2017-11" db="EMBL/GenBank/DDBJ databases">
        <title>The genome of Rhizophagus clarus HR1 reveals common genetic basis of auxotrophy among arbuscular mycorrhizal fungi.</title>
        <authorList>
            <person name="Kobayashi Y."/>
        </authorList>
    </citation>
    <scope>NUCLEOTIDE SEQUENCE [LARGE SCALE GENOMIC DNA]</scope>
    <source>
        <strain evidence="2 4">HR1</strain>
    </source>
</reference>
<dbReference type="EMBL" id="BLAL01000285">
    <property type="protein sequence ID" value="GET00503.1"/>
    <property type="molecule type" value="Genomic_DNA"/>
</dbReference>
<reference evidence="3" key="2">
    <citation type="submission" date="2019-10" db="EMBL/GenBank/DDBJ databases">
        <title>Conservation and host-specific expression of non-tandemly repeated heterogenous ribosome RNA gene in arbuscular mycorrhizal fungi.</title>
        <authorList>
            <person name="Maeda T."/>
            <person name="Kobayashi Y."/>
            <person name="Nakagawa T."/>
            <person name="Ezawa T."/>
            <person name="Yamaguchi K."/>
            <person name="Bino T."/>
            <person name="Nishimoto Y."/>
            <person name="Shigenobu S."/>
            <person name="Kawaguchi M."/>
        </authorList>
    </citation>
    <scope>NUCLEOTIDE SEQUENCE</scope>
    <source>
        <strain evidence="3">HR1</strain>
    </source>
</reference>
<evidence type="ECO:0000313" key="4">
    <source>
        <dbReference type="Proteomes" id="UP000247702"/>
    </source>
</evidence>
<dbReference type="AlphaFoldDB" id="A0A2Z6QAM7"/>
<name>A0A2Z6QAM7_9GLOM</name>
<proteinExistence type="predicted"/>
<keyword evidence="4" id="KW-1185">Reference proteome</keyword>
<feature type="compositionally biased region" description="Polar residues" evidence="1">
    <location>
        <begin position="1"/>
        <end position="14"/>
    </location>
</feature>
<evidence type="ECO:0000256" key="1">
    <source>
        <dbReference type="SAM" id="MobiDB-lite"/>
    </source>
</evidence>